<dbReference type="GO" id="GO:0015031">
    <property type="term" value="P:protein transport"/>
    <property type="evidence" value="ECO:0007669"/>
    <property type="project" value="UniProtKB-KW"/>
</dbReference>
<keyword evidence="4" id="KW-0653">Protein transport</keyword>
<comment type="caution">
    <text evidence="7">The sequence shown here is derived from an EMBL/GenBank/DDBJ whole genome shotgun (WGS) entry which is preliminary data.</text>
</comment>
<name>A0A8H6ZZL7_PLEOS</name>
<dbReference type="EMBL" id="JACETU010000003">
    <property type="protein sequence ID" value="KAF7433018.1"/>
    <property type="molecule type" value="Genomic_DNA"/>
</dbReference>
<evidence type="ECO:0000256" key="4">
    <source>
        <dbReference type="ARBA" id="ARBA00022927"/>
    </source>
</evidence>
<dbReference type="AlphaFoldDB" id="A0A8H6ZZL7"/>
<dbReference type="RefSeq" id="XP_036633045.1">
    <property type="nucleotide sequence ID" value="XM_036774543.1"/>
</dbReference>
<dbReference type="Gene3D" id="3.30.450.60">
    <property type="match status" value="1"/>
</dbReference>
<evidence type="ECO:0000259" key="6">
    <source>
        <dbReference type="Pfam" id="PF01217"/>
    </source>
</evidence>
<evidence type="ECO:0000256" key="1">
    <source>
        <dbReference type="ARBA" id="ARBA00004308"/>
    </source>
</evidence>
<reference evidence="7" key="1">
    <citation type="submission" date="2019-07" db="EMBL/GenBank/DDBJ databases">
        <authorList>
            <person name="Palmer J.M."/>
        </authorList>
    </citation>
    <scope>NUCLEOTIDE SEQUENCE</scope>
    <source>
        <strain evidence="7">PC9</strain>
    </source>
</reference>
<evidence type="ECO:0000256" key="5">
    <source>
        <dbReference type="ARBA" id="ARBA00023136"/>
    </source>
</evidence>
<evidence type="ECO:0000313" key="8">
    <source>
        <dbReference type="Proteomes" id="UP000623687"/>
    </source>
</evidence>
<keyword evidence="5" id="KW-0472">Membrane</keyword>
<dbReference type="Pfam" id="PF01217">
    <property type="entry name" value="Clat_adaptor_s"/>
    <property type="match status" value="1"/>
</dbReference>
<gene>
    <name evidence="7" type="primary">AP1S2</name>
    <name evidence="7" type="ORF">PC9H_004964</name>
</gene>
<dbReference type="GO" id="GO:0012505">
    <property type="term" value="C:endomembrane system"/>
    <property type="evidence" value="ECO:0007669"/>
    <property type="project" value="UniProtKB-SubCell"/>
</dbReference>
<comment type="similarity">
    <text evidence="2">Belongs to the adaptor complexes small subunit family.</text>
</comment>
<dbReference type="GeneID" id="59374782"/>
<dbReference type="Proteomes" id="UP000623687">
    <property type="component" value="Unassembled WGS sequence"/>
</dbReference>
<dbReference type="SUPFAM" id="SSF64356">
    <property type="entry name" value="SNARE-like"/>
    <property type="match status" value="1"/>
</dbReference>
<dbReference type="InterPro" id="IPR022775">
    <property type="entry name" value="AP_mu_sigma_su"/>
</dbReference>
<evidence type="ECO:0000256" key="2">
    <source>
        <dbReference type="ARBA" id="ARBA00006972"/>
    </source>
</evidence>
<evidence type="ECO:0000256" key="3">
    <source>
        <dbReference type="ARBA" id="ARBA00022448"/>
    </source>
</evidence>
<accession>A0A8H6ZZL7</accession>
<sequence>MDASRLIPDVLDTKVIYRRYASLFFVCGVGADDNELITLEIIHRYVEILDRYFGNVCELDLIFNFDQAYAILDELILGGELQEPSKKVVLSVFQFHGAVVEKLRSPFSGMLLWFPPPGQTHIRLDQTYSFEQIAASDFHVVEETLDSTLNAAGLV</sequence>
<keyword evidence="8" id="KW-1185">Reference proteome</keyword>
<comment type="subcellular location">
    <subcellularLocation>
        <location evidence="1">Endomembrane system</location>
    </subcellularLocation>
</comment>
<evidence type="ECO:0000313" key="7">
    <source>
        <dbReference type="EMBL" id="KAF7433018.1"/>
    </source>
</evidence>
<feature type="domain" description="AP complex mu/sigma subunit" evidence="6">
    <location>
        <begin position="10"/>
        <end position="92"/>
    </location>
</feature>
<keyword evidence="3" id="KW-0813">Transport</keyword>
<organism evidence="7 8">
    <name type="scientific">Pleurotus ostreatus</name>
    <name type="common">Oyster mushroom</name>
    <name type="synonym">White-rot fungus</name>
    <dbReference type="NCBI Taxonomy" id="5322"/>
    <lineage>
        <taxon>Eukaryota</taxon>
        <taxon>Fungi</taxon>
        <taxon>Dikarya</taxon>
        <taxon>Basidiomycota</taxon>
        <taxon>Agaricomycotina</taxon>
        <taxon>Agaricomycetes</taxon>
        <taxon>Agaricomycetidae</taxon>
        <taxon>Agaricales</taxon>
        <taxon>Pleurotineae</taxon>
        <taxon>Pleurotaceae</taxon>
        <taxon>Pleurotus</taxon>
    </lineage>
</organism>
<dbReference type="VEuPathDB" id="FungiDB:PC9H_004964"/>
<dbReference type="InterPro" id="IPR011012">
    <property type="entry name" value="Longin-like_dom_sf"/>
</dbReference>
<protein>
    <submittedName>
        <fullName evidence="7">AP-1 complex subunit sigma-2</fullName>
    </submittedName>
</protein>
<dbReference type="OrthoDB" id="371463at2759"/>
<dbReference type="InterPro" id="IPR016635">
    <property type="entry name" value="AP_complex_ssu"/>
</dbReference>
<dbReference type="PANTHER" id="PTHR11753">
    <property type="entry name" value="ADAPTOR COMPLEXES SMALL SUBUNIT FAMILY"/>
    <property type="match status" value="1"/>
</dbReference>
<proteinExistence type="inferred from homology"/>